<organism evidence="2">
    <name type="scientific">Mycobacterium riyadhense</name>
    <dbReference type="NCBI Taxonomy" id="486698"/>
    <lineage>
        <taxon>Bacteria</taxon>
        <taxon>Bacillati</taxon>
        <taxon>Actinomycetota</taxon>
        <taxon>Actinomycetes</taxon>
        <taxon>Mycobacteriales</taxon>
        <taxon>Mycobacteriaceae</taxon>
        <taxon>Mycobacterium</taxon>
    </lineage>
</organism>
<name>A0A653ECV6_9MYCO</name>
<sequence length="45" mass="4402">MSFVVAVPEALAAAASDLLNIGSVLSAANAAAASRTTGLAGRRCR</sequence>
<dbReference type="EMBL" id="LR589064">
    <property type="protein sequence ID" value="VTO95132.1"/>
    <property type="molecule type" value="Genomic_DNA"/>
</dbReference>
<dbReference type="InterPro" id="IPR038332">
    <property type="entry name" value="PPE_sf"/>
</dbReference>
<dbReference type="Gene3D" id="1.10.287.850">
    <property type="entry name" value="HP0062-like domain"/>
    <property type="match status" value="1"/>
</dbReference>
<reference evidence="2" key="1">
    <citation type="submission" date="2019-05" db="EMBL/GenBank/DDBJ databases">
        <authorList>
            <person name="Naeem R."/>
            <person name="Antony C."/>
            <person name="Guan Q."/>
        </authorList>
    </citation>
    <scope>NUCLEOTIDE SEQUENCE</scope>
    <source>
        <strain evidence="2">2</strain>
    </source>
</reference>
<feature type="domain" description="PE" evidence="1">
    <location>
        <begin position="4"/>
        <end position="40"/>
    </location>
</feature>
<dbReference type="InterPro" id="IPR000084">
    <property type="entry name" value="PE-PGRS_N"/>
</dbReference>
<gene>
    <name evidence="2" type="ORF">BIN_B_00610</name>
</gene>
<proteinExistence type="predicted"/>
<evidence type="ECO:0000313" key="2">
    <source>
        <dbReference type="EMBL" id="VTO95132.1"/>
    </source>
</evidence>
<accession>A0A653ECV6</accession>
<dbReference type="AlphaFoldDB" id="A0A653ECV6"/>
<evidence type="ECO:0000259" key="1">
    <source>
        <dbReference type="Pfam" id="PF00934"/>
    </source>
</evidence>
<protein>
    <submittedName>
        <fullName evidence="2">PE family protein</fullName>
    </submittedName>
</protein>
<dbReference type="Pfam" id="PF00934">
    <property type="entry name" value="PE"/>
    <property type="match status" value="1"/>
</dbReference>
<dbReference type="SUPFAM" id="SSF140459">
    <property type="entry name" value="PE/PPE dimer-like"/>
    <property type="match status" value="1"/>
</dbReference>